<reference evidence="1 2" key="1">
    <citation type="submission" date="2024-01" db="EMBL/GenBank/DDBJ databases">
        <title>The complete chloroplast genome sequence of Lithospermum erythrorhizon: insights into the phylogenetic relationship among Boraginaceae species and the maternal lineages of purple gromwells.</title>
        <authorList>
            <person name="Okada T."/>
            <person name="Watanabe K."/>
        </authorList>
    </citation>
    <scope>NUCLEOTIDE SEQUENCE [LARGE SCALE GENOMIC DNA]</scope>
</reference>
<organism evidence="1 2">
    <name type="scientific">Lithospermum erythrorhizon</name>
    <name type="common">Purple gromwell</name>
    <name type="synonym">Lithospermum officinale var. erythrorhizon</name>
    <dbReference type="NCBI Taxonomy" id="34254"/>
    <lineage>
        <taxon>Eukaryota</taxon>
        <taxon>Viridiplantae</taxon>
        <taxon>Streptophyta</taxon>
        <taxon>Embryophyta</taxon>
        <taxon>Tracheophyta</taxon>
        <taxon>Spermatophyta</taxon>
        <taxon>Magnoliopsida</taxon>
        <taxon>eudicotyledons</taxon>
        <taxon>Gunneridae</taxon>
        <taxon>Pentapetalae</taxon>
        <taxon>asterids</taxon>
        <taxon>lamiids</taxon>
        <taxon>Boraginales</taxon>
        <taxon>Boraginaceae</taxon>
        <taxon>Boraginoideae</taxon>
        <taxon>Lithospermeae</taxon>
        <taxon>Lithospermum</taxon>
    </lineage>
</organism>
<protein>
    <recommendedName>
        <fullName evidence="3">Reverse transcriptase</fullName>
    </recommendedName>
</protein>
<comment type="caution">
    <text evidence="1">The sequence shown here is derived from an EMBL/GenBank/DDBJ whole genome shotgun (WGS) entry which is preliminary data.</text>
</comment>
<dbReference type="AlphaFoldDB" id="A0AAV3QZ59"/>
<dbReference type="Gene3D" id="3.30.420.10">
    <property type="entry name" value="Ribonuclease H-like superfamily/Ribonuclease H"/>
    <property type="match status" value="1"/>
</dbReference>
<dbReference type="EMBL" id="BAABME010006379">
    <property type="protein sequence ID" value="GAA0168200.1"/>
    <property type="molecule type" value="Genomic_DNA"/>
</dbReference>
<dbReference type="SUPFAM" id="SSF53098">
    <property type="entry name" value="Ribonuclease H-like"/>
    <property type="match status" value="1"/>
</dbReference>
<sequence>MHEDELYKKSWDGPLLSCVSTEDIPKILAECNGQVEVMNRILFKGIKKNMIQRGSKKEAWIDKLPVFLWSLRKIPSHATWKTPFSLVYVSKAVLPAEVGLPTYRQIGFDKGELRDRALYKM</sequence>
<name>A0AAV3QZ59_LITER</name>
<dbReference type="PANTHER" id="PTHR48475:SF2">
    <property type="entry name" value="RIBONUCLEASE H"/>
    <property type="match status" value="1"/>
</dbReference>
<dbReference type="PANTHER" id="PTHR48475">
    <property type="entry name" value="RIBONUCLEASE H"/>
    <property type="match status" value="1"/>
</dbReference>
<evidence type="ECO:0008006" key="3">
    <source>
        <dbReference type="Google" id="ProtNLM"/>
    </source>
</evidence>
<dbReference type="InterPro" id="IPR012337">
    <property type="entry name" value="RNaseH-like_sf"/>
</dbReference>
<evidence type="ECO:0000313" key="1">
    <source>
        <dbReference type="EMBL" id="GAA0168200.1"/>
    </source>
</evidence>
<proteinExistence type="predicted"/>
<dbReference type="Proteomes" id="UP001454036">
    <property type="component" value="Unassembled WGS sequence"/>
</dbReference>
<accession>A0AAV3QZ59</accession>
<dbReference type="InterPro" id="IPR036397">
    <property type="entry name" value="RNaseH_sf"/>
</dbReference>
<gene>
    <name evidence="1" type="ORF">LIER_22968</name>
</gene>
<dbReference type="GO" id="GO:0003676">
    <property type="term" value="F:nucleic acid binding"/>
    <property type="evidence" value="ECO:0007669"/>
    <property type="project" value="InterPro"/>
</dbReference>
<evidence type="ECO:0000313" key="2">
    <source>
        <dbReference type="Proteomes" id="UP001454036"/>
    </source>
</evidence>
<keyword evidence="2" id="KW-1185">Reference proteome</keyword>